<evidence type="ECO:0000313" key="2">
    <source>
        <dbReference type="EMBL" id="REL25806.1"/>
    </source>
</evidence>
<dbReference type="InterPro" id="IPR009813">
    <property type="entry name" value="Uncharacterised_YebG"/>
</dbReference>
<name>A0A3E0TMP6_9GAMM</name>
<protein>
    <recommendedName>
        <fullName evidence="4">Damage-inducible protein</fullName>
    </recommendedName>
</protein>
<sequence length="122" mass="13059">MAVESRFVVIRDGVEVQTFMDKKAADEYDKMLDMADNLSAMLSDAPIELSEQLIEDLSIFLAQRREEVLIALQAKKAKPAGKTLPSTDEAAPVKASGKAKTTSKAKAGSSAASEDETLPQAS</sequence>
<feature type="compositionally biased region" description="Low complexity" evidence="1">
    <location>
        <begin position="94"/>
        <end position="112"/>
    </location>
</feature>
<feature type="region of interest" description="Disordered" evidence="1">
    <location>
        <begin position="76"/>
        <end position="122"/>
    </location>
</feature>
<dbReference type="Proteomes" id="UP000256478">
    <property type="component" value="Unassembled WGS sequence"/>
</dbReference>
<evidence type="ECO:0000256" key="1">
    <source>
        <dbReference type="SAM" id="MobiDB-lite"/>
    </source>
</evidence>
<evidence type="ECO:0008006" key="4">
    <source>
        <dbReference type="Google" id="ProtNLM"/>
    </source>
</evidence>
<dbReference type="Gene3D" id="1.10.10.710">
    <property type="entry name" value="PSPTO_1197 like"/>
    <property type="match status" value="1"/>
</dbReference>
<dbReference type="InterPro" id="IPR038627">
    <property type="entry name" value="YebG-like_sf"/>
</dbReference>
<dbReference type="OrthoDB" id="6415307at2"/>
<dbReference type="EMBL" id="QUOU01000001">
    <property type="protein sequence ID" value="REL25806.1"/>
    <property type="molecule type" value="Genomic_DNA"/>
</dbReference>
<reference evidence="2 3" key="1">
    <citation type="submission" date="2018-08" db="EMBL/GenBank/DDBJ databases">
        <title>Thalassotalea euphylliae genome.</title>
        <authorList>
            <person name="Summers S."/>
            <person name="Rice S.A."/>
            <person name="Freckelton M.L."/>
            <person name="Nedved B.T."/>
            <person name="Hadfield M.G."/>
        </authorList>
    </citation>
    <scope>NUCLEOTIDE SEQUENCE [LARGE SCALE GENOMIC DNA]</scope>
    <source>
        <strain evidence="2 3">H1</strain>
    </source>
</reference>
<accession>A0A3E0TMP6</accession>
<organism evidence="2 3">
    <name type="scientific">Thalassotalea euphylliae</name>
    <dbReference type="NCBI Taxonomy" id="1655234"/>
    <lineage>
        <taxon>Bacteria</taxon>
        <taxon>Pseudomonadati</taxon>
        <taxon>Pseudomonadota</taxon>
        <taxon>Gammaproteobacteria</taxon>
        <taxon>Alteromonadales</taxon>
        <taxon>Colwelliaceae</taxon>
        <taxon>Thalassotalea</taxon>
    </lineage>
</organism>
<proteinExistence type="predicted"/>
<dbReference type="AlphaFoldDB" id="A0A3E0TMP6"/>
<evidence type="ECO:0000313" key="3">
    <source>
        <dbReference type="Proteomes" id="UP000256478"/>
    </source>
</evidence>
<comment type="caution">
    <text evidence="2">The sequence shown here is derived from an EMBL/GenBank/DDBJ whole genome shotgun (WGS) entry which is preliminary data.</text>
</comment>
<feature type="compositionally biased region" description="Acidic residues" evidence="1">
    <location>
        <begin position="113"/>
        <end position="122"/>
    </location>
</feature>
<dbReference type="Pfam" id="PF07130">
    <property type="entry name" value="YebG"/>
    <property type="match status" value="1"/>
</dbReference>
<dbReference type="RefSeq" id="WP_116006932.1">
    <property type="nucleotide sequence ID" value="NZ_QUOU01000001.1"/>
</dbReference>
<gene>
    <name evidence="2" type="ORF">DXX93_04015</name>
</gene>